<dbReference type="Pfam" id="PF13439">
    <property type="entry name" value="Glyco_transf_4"/>
    <property type="match status" value="1"/>
</dbReference>
<dbReference type="Pfam" id="PF00534">
    <property type="entry name" value="Glycos_transf_1"/>
    <property type="match status" value="1"/>
</dbReference>
<protein>
    <submittedName>
        <fullName evidence="4">Glycosyltransferase involved in cell wall biosynthesis</fullName>
    </submittedName>
</protein>
<evidence type="ECO:0000313" key="5">
    <source>
        <dbReference type="Proteomes" id="UP000585681"/>
    </source>
</evidence>
<feature type="domain" description="Glycosyl transferase family 1" evidence="2">
    <location>
        <begin position="239"/>
        <end position="363"/>
    </location>
</feature>
<sequence>MPGAGTRPATTIAEPRPRLLDVTRLISRAGHGVLTGVDRVELAYLKRFLADTEPFFAISRTALGYVLLDRAGAGQLLRRLCGDADWGRGFLWRQSPRARGEADLRRLCVARCRPGGLGAMLDRYLGPGMVYFNVGHSNLTEPMMQAVHAQGAGRVVVFIHDTIPLDFPQFSGVGIPPKFRTRLEAVRRNADLVICPSDASRRDVLRHFGERLPQPKVIFAHPGIEVAPADDSGEAEPVQPYFVTVGTIEPRKNHSLLLDVWEDLHARLPAGQIPKLFIIGRRGWRNEAVFRRLDSGSYMGKTVFEISDMADGPLARLVRGARALLFPSLAEGFGLPPAEAAAQGVPVIATDLAVYRETLGDYPVYLAGRDVYSWRNKIEEQVQSGQKPGGAHGKAGQKPTIPSWEGHFRHVLGNM</sequence>
<comment type="caution">
    <text evidence="4">The sequence shown here is derived from an EMBL/GenBank/DDBJ whole genome shotgun (WGS) entry which is preliminary data.</text>
</comment>
<accession>A0A840CDE5</accession>
<dbReference type="PANTHER" id="PTHR46401">
    <property type="entry name" value="GLYCOSYLTRANSFERASE WBBK-RELATED"/>
    <property type="match status" value="1"/>
</dbReference>
<dbReference type="InterPro" id="IPR028098">
    <property type="entry name" value="Glyco_trans_4-like_N"/>
</dbReference>
<dbReference type="EMBL" id="JACIEQ010000001">
    <property type="protein sequence ID" value="MBB4021558.1"/>
    <property type="molecule type" value="Genomic_DNA"/>
</dbReference>
<dbReference type="Gene3D" id="3.40.50.2000">
    <property type="entry name" value="Glycogen Phosphorylase B"/>
    <property type="match status" value="2"/>
</dbReference>
<dbReference type="InterPro" id="IPR001296">
    <property type="entry name" value="Glyco_trans_1"/>
</dbReference>
<evidence type="ECO:0000259" key="2">
    <source>
        <dbReference type="Pfam" id="PF00534"/>
    </source>
</evidence>
<dbReference type="PANTHER" id="PTHR46401:SF2">
    <property type="entry name" value="GLYCOSYLTRANSFERASE WBBK-RELATED"/>
    <property type="match status" value="1"/>
</dbReference>
<feature type="domain" description="Glycosyltransferase subfamily 4-like N-terminal" evidence="3">
    <location>
        <begin position="136"/>
        <end position="226"/>
    </location>
</feature>
<dbReference type="GO" id="GO:0016757">
    <property type="term" value="F:glycosyltransferase activity"/>
    <property type="evidence" value="ECO:0007669"/>
    <property type="project" value="InterPro"/>
</dbReference>
<keyword evidence="5" id="KW-1185">Reference proteome</keyword>
<dbReference type="RefSeq" id="WP_054537586.1">
    <property type="nucleotide sequence ID" value="NZ_JACIEQ010000001.1"/>
</dbReference>
<dbReference type="SUPFAM" id="SSF53756">
    <property type="entry name" value="UDP-Glycosyltransferase/glycogen phosphorylase"/>
    <property type="match status" value="1"/>
</dbReference>
<name>A0A840CDE5_9RHOB</name>
<evidence type="ECO:0000256" key="1">
    <source>
        <dbReference type="ARBA" id="ARBA00022679"/>
    </source>
</evidence>
<keyword evidence="1 4" id="KW-0808">Transferase</keyword>
<organism evidence="4 5">
    <name type="scientific">Actibacterium naphthalenivorans</name>
    <dbReference type="NCBI Taxonomy" id="1614693"/>
    <lineage>
        <taxon>Bacteria</taxon>
        <taxon>Pseudomonadati</taxon>
        <taxon>Pseudomonadota</taxon>
        <taxon>Alphaproteobacteria</taxon>
        <taxon>Rhodobacterales</taxon>
        <taxon>Roseobacteraceae</taxon>
        <taxon>Actibacterium</taxon>
    </lineage>
</organism>
<proteinExistence type="predicted"/>
<dbReference type="CDD" id="cd03809">
    <property type="entry name" value="GT4_MtfB-like"/>
    <property type="match status" value="1"/>
</dbReference>
<evidence type="ECO:0000259" key="3">
    <source>
        <dbReference type="Pfam" id="PF13439"/>
    </source>
</evidence>
<dbReference type="Proteomes" id="UP000585681">
    <property type="component" value="Unassembled WGS sequence"/>
</dbReference>
<evidence type="ECO:0000313" key="4">
    <source>
        <dbReference type="EMBL" id="MBB4021558.1"/>
    </source>
</evidence>
<dbReference type="AlphaFoldDB" id="A0A840CDE5"/>
<reference evidence="4" key="1">
    <citation type="submission" date="2020-08" db="EMBL/GenBank/DDBJ databases">
        <title>Genomic Encyclopedia of Type Strains, Phase IV (KMG-IV): sequencing the most valuable type-strain genomes for metagenomic binning, comparative biology and taxonomic classification.</title>
        <authorList>
            <person name="Goeker M."/>
        </authorList>
    </citation>
    <scope>NUCLEOTIDE SEQUENCE [LARGE SCALE GENOMIC DNA]</scope>
    <source>
        <strain evidence="4">DSM 105040</strain>
    </source>
</reference>
<gene>
    <name evidence="4" type="ORF">GGR17_001349</name>
</gene>